<dbReference type="InterPro" id="IPR036291">
    <property type="entry name" value="NAD(P)-bd_dom_sf"/>
</dbReference>
<dbReference type="InterPro" id="IPR006139">
    <property type="entry name" value="D-isomer_2_OHA_DH_cat_dom"/>
</dbReference>
<dbReference type="EMBL" id="JAAEDH010000021">
    <property type="protein sequence ID" value="MBR0656689.1"/>
    <property type="molecule type" value="Genomic_DNA"/>
</dbReference>
<evidence type="ECO:0000259" key="6">
    <source>
        <dbReference type="Pfam" id="PF02826"/>
    </source>
</evidence>
<dbReference type="CDD" id="cd12156">
    <property type="entry name" value="HPPR"/>
    <property type="match status" value="1"/>
</dbReference>
<dbReference type="InterPro" id="IPR006140">
    <property type="entry name" value="D-isomer_DH_NAD-bd"/>
</dbReference>
<feature type="domain" description="D-isomer specific 2-hydroxyacid dehydrogenase NAD-binding" evidence="6">
    <location>
        <begin position="99"/>
        <end position="274"/>
    </location>
</feature>
<reference evidence="7" key="2">
    <citation type="journal article" date="2021" name="Syst. Appl. Microbiol.">
        <title>Roseomonas hellenica sp. nov., isolated from roots of wild-growing Alkanna tinctoria.</title>
        <authorList>
            <person name="Rat A."/>
            <person name="Naranjo H.D."/>
            <person name="Lebbe L."/>
            <person name="Cnockaert M."/>
            <person name="Krigas N."/>
            <person name="Grigoriadou K."/>
            <person name="Maloupa E."/>
            <person name="Willems A."/>
        </authorList>
    </citation>
    <scope>NUCLEOTIDE SEQUENCE</scope>
    <source>
        <strain evidence="7">LMG 28251</strain>
    </source>
</reference>
<dbReference type="PANTHER" id="PTHR10996">
    <property type="entry name" value="2-HYDROXYACID DEHYDROGENASE-RELATED"/>
    <property type="match status" value="1"/>
</dbReference>
<name>A0AAF1JY69_9PROT</name>
<sequence>MPLHHALRDRLAERYTLLGPPSRWAPEALQPEMHAARAVITLGSLGASAAMQTAMPELGLICCYGTGFEAVDRAAAAARGIHVTHAGDANAISVAEFTMALVLASARLILRADRVVRDGKWASLTIDRMPQVPGLAGRRIGIYGLGAIGQRVATRSAAFDMEVGYHGRAPRPELPYAYHPSLMSLAEWADVLVVTVRASAENRHAVNEAVLRALGPEGTVVNVARGSVIDTDALCDALETGAIAGAGLDVYETEPQVPERLKDAPNTVLTPHIAALSRLAQAAQQQVVLDNLEAFFEGRPLRSLVRE</sequence>
<dbReference type="SUPFAM" id="SSF51735">
    <property type="entry name" value="NAD(P)-binding Rossmann-fold domains"/>
    <property type="match status" value="1"/>
</dbReference>
<evidence type="ECO:0000256" key="2">
    <source>
        <dbReference type="ARBA" id="ARBA00023002"/>
    </source>
</evidence>
<evidence type="ECO:0000313" key="7">
    <source>
        <dbReference type="EMBL" id="MBR0656689.1"/>
    </source>
</evidence>
<proteinExistence type="inferred from homology"/>
<keyword evidence="3" id="KW-0520">NAD</keyword>
<keyword evidence="1" id="KW-0521">NADP</keyword>
<evidence type="ECO:0000256" key="3">
    <source>
        <dbReference type="ARBA" id="ARBA00023027"/>
    </source>
</evidence>
<reference evidence="7" key="1">
    <citation type="submission" date="2020-01" db="EMBL/GenBank/DDBJ databases">
        <authorList>
            <person name="Rat A."/>
        </authorList>
    </citation>
    <scope>NUCLEOTIDE SEQUENCE</scope>
    <source>
        <strain evidence="7">LMG 28251</strain>
    </source>
</reference>
<organism evidence="7 8">
    <name type="scientific">Plastoroseomonas arctica</name>
    <dbReference type="NCBI Taxonomy" id="1509237"/>
    <lineage>
        <taxon>Bacteria</taxon>
        <taxon>Pseudomonadati</taxon>
        <taxon>Pseudomonadota</taxon>
        <taxon>Alphaproteobacteria</taxon>
        <taxon>Acetobacterales</taxon>
        <taxon>Acetobacteraceae</taxon>
        <taxon>Plastoroseomonas</taxon>
    </lineage>
</organism>
<dbReference type="GO" id="GO:0030267">
    <property type="term" value="F:glyoxylate reductase (NADPH) activity"/>
    <property type="evidence" value="ECO:0007669"/>
    <property type="project" value="TreeGrafter"/>
</dbReference>
<evidence type="ECO:0000313" key="8">
    <source>
        <dbReference type="Proteomes" id="UP001196068"/>
    </source>
</evidence>
<comment type="similarity">
    <text evidence="4">Belongs to the D-isomer specific 2-hydroxyacid dehydrogenase family.</text>
</comment>
<dbReference type="InterPro" id="IPR050223">
    <property type="entry name" value="D-isomer_2-hydroxyacid_DH"/>
</dbReference>
<evidence type="ECO:0000256" key="4">
    <source>
        <dbReference type="RuleBase" id="RU003719"/>
    </source>
</evidence>
<keyword evidence="2 4" id="KW-0560">Oxidoreductase</keyword>
<dbReference type="Pfam" id="PF00389">
    <property type="entry name" value="2-Hacid_dh"/>
    <property type="match status" value="1"/>
</dbReference>
<dbReference type="GO" id="GO:0016618">
    <property type="term" value="F:hydroxypyruvate reductase [NAD(P)H] activity"/>
    <property type="evidence" value="ECO:0007669"/>
    <property type="project" value="TreeGrafter"/>
</dbReference>
<protein>
    <submittedName>
        <fullName evidence="7">2-hydroxyacid dehydrogenase</fullName>
    </submittedName>
</protein>
<dbReference type="PANTHER" id="PTHR10996:SF178">
    <property type="entry name" value="2-HYDROXYACID DEHYDROGENASE YGL185C-RELATED"/>
    <property type="match status" value="1"/>
</dbReference>
<evidence type="ECO:0000259" key="5">
    <source>
        <dbReference type="Pfam" id="PF00389"/>
    </source>
</evidence>
<dbReference type="Proteomes" id="UP001196068">
    <property type="component" value="Unassembled WGS sequence"/>
</dbReference>
<dbReference type="Gene3D" id="3.40.50.720">
    <property type="entry name" value="NAD(P)-binding Rossmann-like Domain"/>
    <property type="match status" value="2"/>
</dbReference>
<dbReference type="Pfam" id="PF02826">
    <property type="entry name" value="2-Hacid_dh_C"/>
    <property type="match status" value="1"/>
</dbReference>
<dbReference type="GO" id="GO:0051287">
    <property type="term" value="F:NAD binding"/>
    <property type="evidence" value="ECO:0007669"/>
    <property type="project" value="InterPro"/>
</dbReference>
<dbReference type="GO" id="GO:0005829">
    <property type="term" value="C:cytosol"/>
    <property type="evidence" value="ECO:0007669"/>
    <property type="project" value="TreeGrafter"/>
</dbReference>
<gene>
    <name evidence="7" type="ORF">GXW79_16535</name>
</gene>
<feature type="domain" description="D-isomer specific 2-hydroxyacid dehydrogenase catalytic" evidence="5">
    <location>
        <begin position="27"/>
        <end position="305"/>
    </location>
</feature>
<dbReference type="SUPFAM" id="SSF52283">
    <property type="entry name" value="Formate/glycerate dehydrogenase catalytic domain-like"/>
    <property type="match status" value="1"/>
</dbReference>
<accession>A0AAF1JY69</accession>
<comment type="caution">
    <text evidence="7">The sequence shown here is derived from an EMBL/GenBank/DDBJ whole genome shotgun (WGS) entry which is preliminary data.</text>
</comment>
<dbReference type="AlphaFoldDB" id="A0AAF1JY69"/>
<evidence type="ECO:0000256" key="1">
    <source>
        <dbReference type="ARBA" id="ARBA00022857"/>
    </source>
</evidence>
<keyword evidence="8" id="KW-1185">Reference proteome</keyword>
<dbReference type="FunFam" id="3.40.50.720:FF:000213">
    <property type="entry name" value="Putative 2-hydroxyacid dehydrogenase"/>
    <property type="match status" value="1"/>
</dbReference>